<comment type="caution">
    <text evidence="1">The sequence shown here is derived from an EMBL/GenBank/DDBJ whole genome shotgun (WGS) entry which is preliminary data.</text>
</comment>
<evidence type="ECO:0000313" key="2">
    <source>
        <dbReference type="Proteomes" id="UP000654993"/>
    </source>
</evidence>
<evidence type="ECO:0000313" key="1">
    <source>
        <dbReference type="EMBL" id="GFR37842.1"/>
    </source>
</evidence>
<proteinExistence type="predicted"/>
<reference evidence="1" key="2">
    <citation type="journal article" date="2021" name="Data Brief">
        <title>Draft genome sequence data of the facultative, thermophilic, xylanolytic bacterium Paenibacillus sp. strain DA-C8.</title>
        <authorList>
            <person name="Chhe C."/>
            <person name="Uke A."/>
            <person name="Baramee S."/>
            <person name="Ungkulpasvich U."/>
            <person name="Tachaapaikoon C."/>
            <person name="Pason P."/>
            <person name="Waeonukul R."/>
            <person name="Ratanakhanokchai K."/>
            <person name="Kosugi A."/>
        </authorList>
    </citation>
    <scope>NUCLEOTIDE SEQUENCE</scope>
    <source>
        <strain evidence="1">DA-C8</strain>
    </source>
</reference>
<reference evidence="1" key="1">
    <citation type="submission" date="2020-08" db="EMBL/GenBank/DDBJ databases">
        <authorList>
            <person name="Uke A."/>
            <person name="Chhe C."/>
            <person name="Baramee S."/>
            <person name="Kosugi A."/>
        </authorList>
    </citation>
    <scope>NUCLEOTIDE SEQUENCE</scope>
    <source>
        <strain evidence="1">DA-C8</strain>
    </source>
</reference>
<protein>
    <submittedName>
        <fullName evidence="1">Uncharacterized protein</fullName>
    </submittedName>
</protein>
<accession>A0A916QG74</accession>
<sequence>MLCAIHARFHFPGNIRVFALVIREVKAWKTQFRSLVLAVVLTGSLILQVTDAFWETTGGNIVHDPTIIRVGNTWHVLSTGQGIQRLMSTDGIEARRSLTGTAIYYLLLRSMPAATA</sequence>
<organism evidence="1 2">
    <name type="scientific">Insulibacter thermoxylanivorax</name>
    <dbReference type="NCBI Taxonomy" id="2749268"/>
    <lineage>
        <taxon>Bacteria</taxon>
        <taxon>Bacillati</taxon>
        <taxon>Bacillota</taxon>
        <taxon>Bacilli</taxon>
        <taxon>Bacillales</taxon>
        <taxon>Paenibacillaceae</taxon>
        <taxon>Insulibacter</taxon>
    </lineage>
</organism>
<gene>
    <name evidence="1" type="ORF">PRECH8_11380</name>
</gene>
<dbReference type="AlphaFoldDB" id="A0A916QG74"/>
<dbReference type="InterPro" id="IPR023296">
    <property type="entry name" value="Glyco_hydro_beta-prop_sf"/>
</dbReference>
<dbReference type="SUPFAM" id="SSF75005">
    <property type="entry name" value="Arabinanase/levansucrase/invertase"/>
    <property type="match status" value="1"/>
</dbReference>
<dbReference type="EMBL" id="BMAQ01000007">
    <property type="protein sequence ID" value="GFR37842.1"/>
    <property type="molecule type" value="Genomic_DNA"/>
</dbReference>
<keyword evidence="2" id="KW-1185">Reference proteome</keyword>
<name>A0A916QG74_9BACL</name>
<dbReference type="Proteomes" id="UP000654993">
    <property type="component" value="Unassembled WGS sequence"/>
</dbReference>